<dbReference type="Gene3D" id="3.40.50.1820">
    <property type="entry name" value="alpha/beta hydrolase"/>
    <property type="match status" value="1"/>
</dbReference>
<dbReference type="KEGG" id="amob:HG15A2_02580"/>
<gene>
    <name evidence="3" type="ORF">HG15A2_02580</name>
</gene>
<evidence type="ECO:0000313" key="4">
    <source>
        <dbReference type="Proteomes" id="UP000319852"/>
    </source>
</evidence>
<feature type="region of interest" description="Disordered" evidence="1">
    <location>
        <begin position="570"/>
        <end position="598"/>
    </location>
</feature>
<dbReference type="InterPro" id="IPR029058">
    <property type="entry name" value="AB_hydrolase_fold"/>
</dbReference>
<feature type="compositionally biased region" description="Polar residues" evidence="1">
    <location>
        <begin position="573"/>
        <end position="585"/>
    </location>
</feature>
<keyword evidence="4" id="KW-1185">Reference proteome</keyword>
<dbReference type="GO" id="GO:0016788">
    <property type="term" value="F:hydrolase activity, acting on ester bonds"/>
    <property type="evidence" value="ECO:0007669"/>
    <property type="project" value="InterPro"/>
</dbReference>
<dbReference type="AlphaFoldDB" id="A0A517MQ43"/>
<evidence type="ECO:0000256" key="1">
    <source>
        <dbReference type="SAM" id="MobiDB-lite"/>
    </source>
</evidence>
<proteinExistence type="predicted"/>
<accession>A0A517MQ43</accession>
<organism evidence="3 4">
    <name type="scientific">Adhaeretor mobilis</name>
    <dbReference type="NCBI Taxonomy" id="1930276"/>
    <lineage>
        <taxon>Bacteria</taxon>
        <taxon>Pseudomonadati</taxon>
        <taxon>Planctomycetota</taxon>
        <taxon>Planctomycetia</taxon>
        <taxon>Pirellulales</taxon>
        <taxon>Lacipirellulaceae</taxon>
        <taxon>Adhaeretor</taxon>
    </lineage>
</organism>
<dbReference type="Proteomes" id="UP000319852">
    <property type="component" value="Chromosome"/>
</dbReference>
<dbReference type="InterPro" id="IPR012908">
    <property type="entry name" value="PGAP1-ab_dom-like"/>
</dbReference>
<evidence type="ECO:0000313" key="3">
    <source>
        <dbReference type="EMBL" id="QDS96999.1"/>
    </source>
</evidence>
<sequence>MDESVHRFQITQRLLVVAVCAVLVVGCSVAPKRTQWHPLAYTAPNGDGIGNWGLIAAEDSYLAAVDLEAKNCPDCVEEYLKTACKAWEALDREIASKGKSSTRAVGLYQSSVAKLIVTGQRFGRWDPNRGLIVASSCGTTLLPTCYHGFNWSPDQFQHLEPVGEYSTPAVSTAYRSTGLGVPLVVSRNVINPQPFTQQEQSFAATALVRFCKEQASYQLEFYDPLRESDVQLGRSAVSLVRDLSAPIAYESLGGDREWLNDFLQPGATGSGDGLFMIEPYQSGKIPVIFVHGLLSDPKTWTNLVNELRARPDLNARFQWWGFRYSTGEPFLTSAAVLRRQLHQIRSTYDPQHQDPAFSQIVLVGHSMGGNVAKLQVTSSGDQLWQSIARIPLGALVTTEETRRDLHQSFFFQPSHDVKRVVFIGTPHAGSSWARRPIGRLGSMLVETDASTEATHTQLIRDNPDVFTEEFAERFPTSIDLLEPESALLASTTRLPYSPWVKLHSIIGTGKNMRDGEPADGVVPVASARLLGVASEILVDAKHESLHREPSTTSEVIRILRVHLANCGVFPPSRDQTVHPSGLDSSQNHRHLEVRSAQE</sequence>
<dbReference type="SUPFAM" id="SSF53474">
    <property type="entry name" value="alpha/beta-Hydrolases"/>
    <property type="match status" value="1"/>
</dbReference>
<dbReference type="PANTHER" id="PTHR37946:SF1">
    <property type="entry name" value="SLL1969 PROTEIN"/>
    <property type="match status" value="1"/>
</dbReference>
<dbReference type="RefSeq" id="WP_218932246.1">
    <property type="nucleotide sequence ID" value="NZ_CP036263.1"/>
</dbReference>
<dbReference type="Pfam" id="PF07819">
    <property type="entry name" value="PGAP1"/>
    <property type="match status" value="1"/>
</dbReference>
<evidence type="ECO:0000259" key="2">
    <source>
        <dbReference type="Pfam" id="PF07819"/>
    </source>
</evidence>
<keyword evidence="3" id="KW-0378">Hydrolase</keyword>
<name>A0A517MQ43_9BACT</name>
<dbReference type="PANTHER" id="PTHR37946">
    <property type="entry name" value="SLL1969 PROTEIN"/>
    <property type="match status" value="1"/>
</dbReference>
<dbReference type="PROSITE" id="PS51257">
    <property type="entry name" value="PROKAR_LIPOPROTEIN"/>
    <property type="match status" value="1"/>
</dbReference>
<reference evidence="3 4" key="1">
    <citation type="submission" date="2019-02" db="EMBL/GenBank/DDBJ databases">
        <title>Deep-cultivation of Planctomycetes and their phenomic and genomic characterization uncovers novel biology.</title>
        <authorList>
            <person name="Wiegand S."/>
            <person name="Jogler M."/>
            <person name="Boedeker C."/>
            <person name="Pinto D."/>
            <person name="Vollmers J."/>
            <person name="Rivas-Marin E."/>
            <person name="Kohn T."/>
            <person name="Peeters S.H."/>
            <person name="Heuer A."/>
            <person name="Rast P."/>
            <person name="Oberbeckmann S."/>
            <person name="Bunk B."/>
            <person name="Jeske O."/>
            <person name="Meyerdierks A."/>
            <person name="Storesund J.E."/>
            <person name="Kallscheuer N."/>
            <person name="Luecker S."/>
            <person name="Lage O.M."/>
            <person name="Pohl T."/>
            <person name="Merkel B.J."/>
            <person name="Hornburger P."/>
            <person name="Mueller R.-W."/>
            <person name="Bruemmer F."/>
            <person name="Labrenz M."/>
            <person name="Spormann A.M."/>
            <person name="Op den Camp H."/>
            <person name="Overmann J."/>
            <person name="Amann R."/>
            <person name="Jetten M.S.M."/>
            <person name="Mascher T."/>
            <person name="Medema M.H."/>
            <person name="Devos D.P."/>
            <person name="Kaster A.-K."/>
            <person name="Ovreas L."/>
            <person name="Rohde M."/>
            <person name="Galperin M.Y."/>
            <person name="Jogler C."/>
        </authorList>
    </citation>
    <scope>NUCLEOTIDE SEQUENCE [LARGE SCALE GENOMIC DNA]</scope>
    <source>
        <strain evidence="3 4">HG15A2</strain>
    </source>
</reference>
<protein>
    <submittedName>
        <fullName evidence="3">Alpha/beta hydrolase family protein</fullName>
    </submittedName>
</protein>
<feature type="domain" description="GPI inositol-deacylase PGAP1-like alpha/beta" evidence="2">
    <location>
        <begin position="284"/>
        <end position="378"/>
    </location>
</feature>
<feature type="compositionally biased region" description="Basic and acidic residues" evidence="1">
    <location>
        <begin position="589"/>
        <end position="598"/>
    </location>
</feature>
<dbReference type="EMBL" id="CP036263">
    <property type="protein sequence ID" value="QDS96999.1"/>
    <property type="molecule type" value="Genomic_DNA"/>
</dbReference>